<name>A0A023X5A1_RUBRA</name>
<organism evidence="7 9">
    <name type="scientific">Rubrobacter radiotolerans</name>
    <name type="common">Arthrobacter radiotolerans</name>
    <dbReference type="NCBI Taxonomy" id="42256"/>
    <lineage>
        <taxon>Bacteria</taxon>
        <taxon>Bacillati</taxon>
        <taxon>Actinomycetota</taxon>
        <taxon>Rubrobacteria</taxon>
        <taxon>Rubrobacterales</taxon>
        <taxon>Rubrobacteraceae</taxon>
        <taxon>Rubrobacter</taxon>
    </lineage>
</organism>
<evidence type="ECO:0000256" key="3">
    <source>
        <dbReference type="ARBA" id="ARBA00022723"/>
    </source>
</evidence>
<keyword evidence="9" id="KW-1185">Reference proteome</keyword>
<evidence type="ECO:0000256" key="4">
    <source>
        <dbReference type="ARBA" id="ARBA00022729"/>
    </source>
</evidence>
<gene>
    <name evidence="7" type="ORF">RradSPS_2225</name>
    <name evidence="8" type="ORF">SIL72_12860</name>
</gene>
<comment type="subcellular location">
    <subcellularLocation>
        <location evidence="1">Cell envelope</location>
    </subcellularLocation>
</comment>
<evidence type="ECO:0000313" key="7">
    <source>
        <dbReference type="EMBL" id="AHY47508.1"/>
    </source>
</evidence>
<dbReference type="EMBL" id="CP007514">
    <property type="protein sequence ID" value="AHY47508.1"/>
    <property type="molecule type" value="Genomic_DNA"/>
</dbReference>
<dbReference type="Gene3D" id="3.40.50.1980">
    <property type="entry name" value="Nitrogenase molybdenum iron protein domain"/>
    <property type="match status" value="2"/>
</dbReference>
<keyword evidence="4 6" id="KW-0732">Signal</keyword>
<dbReference type="InterPro" id="IPR006129">
    <property type="entry name" value="AdhesinB"/>
</dbReference>
<accession>A0A023X5A1</accession>
<reference evidence="7 9" key="1">
    <citation type="submission" date="2014-03" db="EMBL/GenBank/DDBJ databases">
        <title>Complete genome sequence of the Radio-Resistant Rubrobacter radiotolerans RSPS-4.</title>
        <authorList>
            <person name="Egas C.C."/>
            <person name="Barroso C.C."/>
            <person name="Froufe H.J.C."/>
            <person name="Pacheco J.J."/>
            <person name="Albuquerque L.L."/>
            <person name="da Costa M.M.S."/>
        </authorList>
    </citation>
    <scope>NUCLEOTIDE SEQUENCE [LARGE SCALE GENOMIC DNA]</scope>
    <source>
        <strain evidence="7 9">RSPS-4</strain>
    </source>
</reference>
<protein>
    <submittedName>
        <fullName evidence="7">ABC-type metal ion transport system periplasmic component/surface adhesin</fullName>
    </submittedName>
    <submittedName>
        <fullName evidence="8">Zinc ABC transporter substrate-binding protein</fullName>
    </submittedName>
</protein>
<dbReference type="GO" id="GO:0030001">
    <property type="term" value="P:metal ion transport"/>
    <property type="evidence" value="ECO:0007669"/>
    <property type="project" value="InterPro"/>
</dbReference>
<evidence type="ECO:0000256" key="1">
    <source>
        <dbReference type="ARBA" id="ARBA00004196"/>
    </source>
</evidence>
<evidence type="ECO:0000256" key="6">
    <source>
        <dbReference type="SAM" id="SignalP"/>
    </source>
</evidence>
<dbReference type="AlphaFoldDB" id="A0A023X5A1"/>
<dbReference type="PANTHER" id="PTHR42953">
    <property type="entry name" value="HIGH-AFFINITY ZINC UPTAKE SYSTEM PROTEIN ZNUA-RELATED"/>
    <property type="match status" value="1"/>
</dbReference>
<comment type="similarity">
    <text evidence="5">Belongs to the bacterial solute-binding protein 9 family.</text>
</comment>
<keyword evidence="2 5" id="KW-0813">Transport</keyword>
<dbReference type="InterPro" id="IPR006128">
    <property type="entry name" value="Lipoprotein_PsaA-like"/>
</dbReference>
<dbReference type="Proteomes" id="UP000025229">
    <property type="component" value="Chromosome"/>
</dbReference>
<dbReference type="PATRIC" id="fig|42256.3.peg.2266"/>
<dbReference type="Proteomes" id="UP001281130">
    <property type="component" value="Unassembled WGS sequence"/>
</dbReference>
<feature type="chain" id="PRO_5001527498" evidence="6">
    <location>
        <begin position="26"/>
        <end position="309"/>
    </location>
</feature>
<dbReference type="OrthoDB" id="9810636at2"/>
<sequence length="309" mass="33408">MCGIRVVVAAFAATVLAVGCGGAGAQSETVEGKIQATTTTTHVTDLVRSVGGDEVEVTALMGPGVDPHLYEASQGDISALRDADVVFYHGMFLEGRLAEILERVEQQNPAVQVTEGLPEARLLASEDYEGQADPHVWFDPELWEMTVDPVVEQLSELKPESAEVFERNGEAYREEIRASDAYVRERIEEIPEENRVLVTAHDAFGYFGETYGVEVRALQGISTESEAGAGDVRALAEELARDRVPALFTESSIPQRNIEAVQAAAQDRGWDLRIGGELYADAMGDPETEAGTYPGMMRANADTMAEALG</sequence>
<dbReference type="HOGENOM" id="CLU_016838_1_1_11"/>
<dbReference type="PANTHER" id="PTHR42953:SF1">
    <property type="entry name" value="METAL-BINDING PROTEIN HI_0362-RELATED"/>
    <property type="match status" value="1"/>
</dbReference>
<reference evidence="8" key="2">
    <citation type="submission" date="2023-11" db="EMBL/GenBank/DDBJ databases">
        <title>MicrobeMod: A computational toolkit for identifying prokaryotic methylation and restriction-modification with nanopore sequencing.</title>
        <authorList>
            <person name="Crits-Christoph A."/>
            <person name="Kang S.C."/>
            <person name="Lee H."/>
            <person name="Ostrov N."/>
        </authorList>
    </citation>
    <scope>NUCLEOTIDE SEQUENCE</scope>
    <source>
        <strain evidence="8">ATCC 51242</strain>
    </source>
</reference>
<dbReference type="KEGG" id="rrd:RradSPS_2225"/>
<dbReference type="SUPFAM" id="SSF53807">
    <property type="entry name" value="Helical backbone' metal receptor"/>
    <property type="match status" value="1"/>
</dbReference>
<evidence type="ECO:0000256" key="2">
    <source>
        <dbReference type="ARBA" id="ARBA00022448"/>
    </source>
</evidence>
<keyword evidence="3" id="KW-0479">Metal-binding</keyword>
<evidence type="ECO:0000313" key="9">
    <source>
        <dbReference type="Proteomes" id="UP000025229"/>
    </source>
</evidence>
<dbReference type="InterPro" id="IPR006127">
    <property type="entry name" value="ZnuA-like"/>
</dbReference>
<evidence type="ECO:0000313" key="8">
    <source>
        <dbReference type="EMBL" id="MDX5894911.1"/>
    </source>
</evidence>
<proteinExistence type="inferred from homology"/>
<dbReference type="EMBL" id="JAWXXX010000001">
    <property type="protein sequence ID" value="MDX5894911.1"/>
    <property type="molecule type" value="Genomic_DNA"/>
</dbReference>
<dbReference type="InterPro" id="IPR050492">
    <property type="entry name" value="Bact_metal-bind_prot9"/>
</dbReference>
<dbReference type="PRINTS" id="PR00690">
    <property type="entry name" value="ADHESNFAMILY"/>
</dbReference>
<dbReference type="Pfam" id="PF01297">
    <property type="entry name" value="ZnuA"/>
    <property type="match status" value="1"/>
</dbReference>
<dbReference type="GO" id="GO:0046872">
    <property type="term" value="F:metal ion binding"/>
    <property type="evidence" value="ECO:0007669"/>
    <property type="project" value="UniProtKB-KW"/>
</dbReference>
<evidence type="ECO:0000256" key="5">
    <source>
        <dbReference type="RuleBase" id="RU003512"/>
    </source>
</evidence>
<dbReference type="GO" id="GO:0007155">
    <property type="term" value="P:cell adhesion"/>
    <property type="evidence" value="ECO:0007669"/>
    <property type="project" value="InterPro"/>
</dbReference>
<feature type="signal peptide" evidence="6">
    <location>
        <begin position="1"/>
        <end position="25"/>
    </location>
</feature>
<dbReference type="PRINTS" id="PR00691">
    <property type="entry name" value="ADHESINB"/>
</dbReference>
<dbReference type="RefSeq" id="WP_143534018.1">
    <property type="nucleotide sequence ID" value="NZ_CP007514.1"/>
</dbReference>
<dbReference type="eggNOG" id="COG0803">
    <property type="taxonomic scope" value="Bacteria"/>
</dbReference>
<dbReference type="GO" id="GO:0030313">
    <property type="term" value="C:cell envelope"/>
    <property type="evidence" value="ECO:0007669"/>
    <property type="project" value="UniProtKB-SubCell"/>
</dbReference>
<dbReference type="STRING" id="42256.RradSPS_2225"/>
<dbReference type="PROSITE" id="PS51257">
    <property type="entry name" value="PROKAR_LIPOPROTEIN"/>
    <property type="match status" value="1"/>
</dbReference>